<proteinExistence type="predicted"/>
<evidence type="ECO:0000313" key="2">
    <source>
        <dbReference type="Proteomes" id="UP001176961"/>
    </source>
</evidence>
<accession>A0AA36DUE1</accession>
<reference evidence="1" key="1">
    <citation type="submission" date="2023-07" db="EMBL/GenBank/DDBJ databases">
        <authorList>
            <consortium name="CYATHOMIX"/>
        </authorList>
    </citation>
    <scope>NUCLEOTIDE SEQUENCE</scope>
    <source>
        <strain evidence="1">N/A</strain>
    </source>
</reference>
<sequence length="66" mass="7602">MMACIHWRKYEREIVGARIQETSVARIWGRISLENMMAYSLESRTGGVGSAVDRCRRKNSRLGRNS</sequence>
<gene>
    <name evidence="1" type="ORF">CYNAS_LOCUS5160</name>
</gene>
<name>A0AA36DUE1_CYLNA</name>
<comment type="caution">
    <text evidence="1">The sequence shown here is derived from an EMBL/GenBank/DDBJ whole genome shotgun (WGS) entry which is preliminary data.</text>
</comment>
<dbReference type="AlphaFoldDB" id="A0AA36DUE1"/>
<organism evidence="1 2">
    <name type="scientific">Cylicocyclus nassatus</name>
    <name type="common">Nematode worm</name>
    <dbReference type="NCBI Taxonomy" id="53992"/>
    <lineage>
        <taxon>Eukaryota</taxon>
        <taxon>Metazoa</taxon>
        <taxon>Ecdysozoa</taxon>
        <taxon>Nematoda</taxon>
        <taxon>Chromadorea</taxon>
        <taxon>Rhabditida</taxon>
        <taxon>Rhabditina</taxon>
        <taxon>Rhabditomorpha</taxon>
        <taxon>Strongyloidea</taxon>
        <taxon>Strongylidae</taxon>
        <taxon>Cylicocyclus</taxon>
    </lineage>
</organism>
<protein>
    <submittedName>
        <fullName evidence="1">Uncharacterized protein</fullName>
    </submittedName>
</protein>
<evidence type="ECO:0000313" key="1">
    <source>
        <dbReference type="EMBL" id="CAJ0593177.1"/>
    </source>
</evidence>
<dbReference type="EMBL" id="CATQJL010000112">
    <property type="protein sequence ID" value="CAJ0593177.1"/>
    <property type="molecule type" value="Genomic_DNA"/>
</dbReference>
<dbReference type="Proteomes" id="UP001176961">
    <property type="component" value="Unassembled WGS sequence"/>
</dbReference>
<keyword evidence="2" id="KW-1185">Reference proteome</keyword>